<dbReference type="PROSITE" id="PS50878">
    <property type="entry name" value="RT_POL"/>
    <property type="match status" value="1"/>
</dbReference>
<evidence type="ECO:0000313" key="3">
    <source>
        <dbReference type="EMBL" id="CAH1969473.1"/>
    </source>
</evidence>
<name>A0A9P0P6U5_ACAOB</name>
<dbReference type="Gene3D" id="3.10.10.10">
    <property type="entry name" value="HIV Type 1 Reverse Transcriptase, subunit A, domain 1"/>
    <property type="match status" value="1"/>
</dbReference>
<dbReference type="InterPro" id="IPR052055">
    <property type="entry name" value="Hepadnavirus_pol/RT"/>
</dbReference>
<proteinExistence type="predicted"/>
<dbReference type="PANTHER" id="PTHR33050:SF7">
    <property type="entry name" value="RIBONUCLEASE H"/>
    <property type="match status" value="1"/>
</dbReference>
<dbReference type="InterPro" id="IPR043502">
    <property type="entry name" value="DNA/RNA_pol_sf"/>
</dbReference>
<comment type="caution">
    <text evidence="3">The sequence shown here is derived from an EMBL/GenBank/DDBJ whole genome shotgun (WGS) entry which is preliminary data.</text>
</comment>
<dbReference type="GO" id="GO:0071897">
    <property type="term" value="P:DNA biosynthetic process"/>
    <property type="evidence" value="ECO:0007669"/>
    <property type="project" value="UniProtKB-ARBA"/>
</dbReference>
<dbReference type="OrthoDB" id="2348824at2759"/>
<dbReference type="CDD" id="cd03714">
    <property type="entry name" value="RT_DIRS1"/>
    <property type="match status" value="1"/>
</dbReference>
<accession>A0A9P0P6U5</accession>
<feature type="compositionally biased region" description="Basic and acidic residues" evidence="1">
    <location>
        <begin position="31"/>
        <end position="44"/>
    </location>
</feature>
<keyword evidence="4" id="KW-1185">Reference proteome</keyword>
<protein>
    <recommendedName>
        <fullName evidence="2">Reverse transcriptase domain-containing protein</fullName>
    </recommendedName>
</protein>
<dbReference type="PANTHER" id="PTHR33050">
    <property type="entry name" value="REVERSE TRANSCRIPTASE DOMAIN-CONTAINING PROTEIN"/>
    <property type="match status" value="1"/>
</dbReference>
<evidence type="ECO:0000256" key="1">
    <source>
        <dbReference type="SAM" id="MobiDB-lite"/>
    </source>
</evidence>
<dbReference type="InterPro" id="IPR000477">
    <property type="entry name" value="RT_dom"/>
</dbReference>
<reference evidence="3" key="1">
    <citation type="submission" date="2022-03" db="EMBL/GenBank/DDBJ databases">
        <authorList>
            <person name="Sayadi A."/>
        </authorList>
    </citation>
    <scope>NUCLEOTIDE SEQUENCE</scope>
</reference>
<organism evidence="3 4">
    <name type="scientific">Acanthoscelides obtectus</name>
    <name type="common">Bean weevil</name>
    <name type="synonym">Bruchus obtectus</name>
    <dbReference type="NCBI Taxonomy" id="200917"/>
    <lineage>
        <taxon>Eukaryota</taxon>
        <taxon>Metazoa</taxon>
        <taxon>Ecdysozoa</taxon>
        <taxon>Arthropoda</taxon>
        <taxon>Hexapoda</taxon>
        <taxon>Insecta</taxon>
        <taxon>Pterygota</taxon>
        <taxon>Neoptera</taxon>
        <taxon>Endopterygota</taxon>
        <taxon>Coleoptera</taxon>
        <taxon>Polyphaga</taxon>
        <taxon>Cucujiformia</taxon>
        <taxon>Chrysomeloidea</taxon>
        <taxon>Chrysomelidae</taxon>
        <taxon>Bruchinae</taxon>
        <taxon>Bruchini</taxon>
        <taxon>Acanthoscelides</taxon>
    </lineage>
</organism>
<dbReference type="Pfam" id="PF00078">
    <property type="entry name" value="RVT_1"/>
    <property type="match status" value="1"/>
</dbReference>
<evidence type="ECO:0000259" key="2">
    <source>
        <dbReference type="PROSITE" id="PS50878"/>
    </source>
</evidence>
<feature type="domain" description="Reverse transcriptase" evidence="2">
    <location>
        <begin position="387"/>
        <end position="557"/>
    </location>
</feature>
<gene>
    <name evidence="3" type="ORF">ACAOBT_LOCUS8432</name>
</gene>
<feature type="compositionally biased region" description="Polar residues" evidence="1">
    <location>
        <begin position="46"/>
        <end position="56"/>
    </location>
</feature>
<feature type="region of interest" description="Disordered" evidence="1">
    <location>
        <begin position="272"/>
        <end position="299"/>
    </location>
</feature>
<dbReference type="Gene3D" id="3.30.70.270">
    <property type="match status" value="1"/>
</dbReference>
<evidence type="ECO:0000313" key="4">
    <source>
        <dbReference type="Proteomes" id="UP001152888"/>
    </source>
</evidence>
<dbReference type="SUPFAM" id="SSF56672">
    <property type="entry name" value="DNA/RNA polymerases"/>
    <property type="match status" value="1"/>
</dbReference>
<dbReference type="EMBL" id="CAKOFQ010006764">
    <property type="protein sequence ID" value="CAH1969473.1"/>
    <property type="molecule type" value="Genomic_DNA"/>
</dbReference>
<dbReference type="Proteomes" id="UP001152888">
    <property type="component" value="Unassembled WGS sequence"/>
</dbReference>
<sequence>MLPAPAHTRHRPVPDLLYQDSSLQFFVRSQQDGEKDGSRNKESESDISSLESTGTDSDAPLSKHPMQVPEPGSSQDQGVQNILQFLGNQASAIKGPEVSTDVAALISEFLLKGIDKESRKTTLESYPCLANCPALQPPMINPEFRSCLSIRTNAVKEDTFLSKLQLQLASGISALAVGFVKQYEKTKSNSTAPLKIIADVFHAISLHRRYSILPFLDGNVRKFSDTCPIDEFLFGKTFPDQWKSASEAQRLGFSIEKKEKALGSASSKPVVYKKLEPKPGPSRVPSSLNSRRQISHEKGGGEVSFSKVIPEAVDKVHPLCDMYAGRLSAYVNKWANITQDSTIISWLSGYKMPFVKKPKQRRLPRPAFTLQESDKLKDSIRLLINIGAVSKTTSKPGHFLFSFFLIPKPCGAFRFILNLKELNEFLEPPHFKLEDFRTVFKLVYNDCSFTKIDLKDAYFMIPVHQTFRKYLTFKFQGVYYHFNCLPFGLCTAPWVFTKIMKPILKYLRTRGVICVLYLDDLLIISKSIQTADCQIAKDILEYLGSLVNYDKKIGVLF</sequence>
<feature type="region of interest" description="Disordered" evidence="1">
    <location>
        <begin position="27"/>
        <end position="77"/>
    </location>
</feature>
<dbReference type="InterPro" id="IPR043128">
    <property type="entry name" value="Rev_trsase/Diguanyl_cyclase"/>
</dbReference>
<dbReference type="AlphaFoldDB" id="A0A9P0P6U5"/>